<evidence type="ECO:0000313" key="19">
    <source>
        <dbReference type="Proteomes" id="UP000199759"/>
    </source>
</evidence>
<dbReference type="PANTHER" id="PTHR44936:SF5">
    <property type="entry name" value="SENSOR HISTIDINE KINASE ENVZ"/>
    <property type="match status" value="1"/>
</dbReference>
<dbReference type="Pfam" id="PF02518">
    <property type="entry name" value="HATPase_c"/>
    <property type="match status" value="1"/>
</dbReference>
<reference evidence="18 19" key="1">
    <citation type="submission" date="2016-10" db="EMBL/GenBank/DDBJ databases">
        <authorList>
            <person name="de Groot N.N."/>
        </authorList>
    </citation>
    <scope>NUCLEOTIDE SEQUENCE [LARGE SCALE GENOMIC DNA]</scope>
    <source>
        <strain evidence="18 19">DSM 16077</strain>
    </source>
</reference>
<accession>A0A1G9MS39</accession>
<evidence type="ECO:0000259" key="17">
    <source>
        <dbReference type="PROSITE" id="PS50885"/>
    </source>
</evidence>
<dbReference type="InterPro" id="IPR004358">
    <property type="entry name" value="Sig_transdc_His_kin-like_C"/>
</dbReference>
<keyword evidence="19" id="KW-1185">Reference proteome</keyword>
<dbReference type="GO" id="GO:0005886">
    <property type="term" value="C:plasma membrane"/>
    <property type="evidence" value="ECO:0007669"/>
    <property type="project" value="UniProtKB-SubCell"/>
</dbReference>
<organism evidence="18 19">
    <name type="scientific">Maricaulis salignorans</name>
    <dbReference type="NCBI Taxonomy" id="144026"/>
    <lineage>
        <taxon>Bacteria</taxon>
        <taxon>Pseudomonadati</taxon>
        <taxon>Pseudomonadota</taxon>
        <taxon>Alphaproteobacteria</taxon>
        <taxon>Maricaulales</taxon>
        <taxon>Maricaulaceae</taxon>
        <taxon>Maricaulis</taxon>
    </lineage>
</organism>
<keyword evidence="9" id="KW-0547">Nucleotide-binding</keyword>
<evidence type="ECO:0000256" key="12">
    <source>
        <dbReference type="ARBA" id="ARBA00022989"/>
    </source>
</evidence>
<dbReference type="InterPro" id="IPR003594">
    <property type="entry name" value="HATPase_dom"/>
</dbReference>
<feature type="domain" description="Histidine kinase" evidence="16">
    <location>
        <begin position="242"/>
        <end position="439"/>
    </location>
</feature>
<dbReference type="GO" id="GO:0000155">
    <property type="term" value="F:phosphorelay sensor kinase activity"/>
    <property type="evidence" value="ECO:0007669"/>
    <property type="project" value="InterPro"/>
</dbReference>
<dbReference type="OrthoDB" id="9804645at2"/>
<dbReference type="InterPro" id="IPR005467">
    <property type="entry name" value="His_kinase_dom"/>
</dbReference>
<name>A0A1G9MS39_9PROT</name>
<protein>
    <recommendedName>
        <fullName evidence="3">histidine kinase</fullName>
        <ecNumber evidence="3">2.7.13.3</ecNumber>
    </recommendedName>
</protein>
<keyword evidence="7" id="KW-0808">Transferase</keyword>
<keyword evidence="14 15" id="KW-0472">Membrane</keyword>
<evidence type="ECO:0000313" key="18">
    <source>
        <dbReference type="EMBL" id="SDL76811.1"/>
    </source>
</evidence>
<dbReference type="EMBL" id="FNHG01000002">
    <property type="protein sequence ID" value="SDL76811.1"/>
    <property type="molecule type" value="Genomic_DNA"/>
</dbReference>
<dbReference type="InterPro" id="IPR036890">
    <property type="entry name" value="HATPase_C_sf"/>
</dbReference>
<dbReference type="AlphaFoldDB" id="A0A1G9MS39"/>
<keyword evidence="6" id="KW-0597">Phosphoprotein</keyword>
<evidence type="ECO:0000256" key="9">
    <source>
        <dbReference type="ARBA" id="ARBA00022741"/>
    </source>
</evidence>
<keyword evidence="12 15" id="KW-1133">Transmembrane helix</keyword>
<dbReference type="SUPFAM" id="SSF55874">
    <property type="entry name" value="ATPase domain of HSP90 chaperone/DNA topoisomerase II/histidine kinase"/>
    <property type="match status" value="1"/>
</dbReference>
<dbReference type="GO" id="GO:0005524">
    <property type="term" value="F:ATP binding"/>
    <property type="evidence" value="ECO:0007669"/>
    <property type="project" value="UniProtKB-KW"/>
</dbReference>
<dbReference type="Proteomes" id="UP000199759">
    <property type="component" value="Unassembled WGS sequence"/>
</dbReference>
<evidence type="ECO:0000256" key="7">
    <source>
        <dbReference type="ARBA" id="ARBA00022679"/>
    </source>
</evidence>
<dbReference type="InterPro" id="IPR050980">
    <property type="entry name" value="2C_sensor_his_kinase"/>
</dbReference>
<dbReference type="Gene3D" id="1.10.287.130">
    <property type="match status" value="1"/>
</dbReference>
<dbReference type="InterPro" id="IPR003660">
    <property type="entry name" value="HAMP_dom"/>
</dbReference>
<evidence type="ECO:0000256" key="2">
    <source>
        <dbReference type="ARBA" id="ARBA00004429"/>
    </source>
</evidence>
<evidence type="ECO:0000256" key="6">
    <source>
        <dbReference type="ARBA" id="ARBA00022553"/>
    </source>
</evidence>
<dbReference type="RefSeq" id="WP_091766096.1">
    <property type="nucleotide sequence ID" value="NZ_FNHG01000002.1"/>
</dbReference>
<keyword evidence="13" id="KW-0902">Two-component regulatory system</keyword>
<feature type="transmembrane region" description="Helical" evidence="15">
    <location>
        <begin position="161"/>
        <end position="181"/>
    </location>
</feature>
<evidence type="ECO:0000256" key="10">
    <source>
        <dbReference type="ARBA" id="ARBA00022777"/>
    </source>
</evidence>
<dbReference type="InterPro" id="IPR003661">
    <property type="entry name" value="HisK_dim/P_dom"/>
</dbReference>
<comment type="catalytic activity">
    <reaction evidence="1">
        <text>ATP + protein L-histidine = ADP + protein N-phospho-L-histidine.</text>
        <dbReference type="EC" id="2.7.13.3"/>
    </reaction>
</comment>
<evidence type="ECO:0000256" key="15">
    <source>
        <dbReference type="SAM" id="Phobius"/>
    </source>
</evidence>
<dbReference type="Gene3D" id="3.30.565.10">
    <property type="entry name" value="Histidine kinase-like ATPase, C-terminal domain"/>
    <property type="match status" value="1"/>
</dbReference>
<dbReference type="EC" id="2.7.13.3" evidence="3"/>
<keyword evidence="4" id="KW-1003">Cell membrane</keyword>
<dbReference type="InterPro" id="IPR036097">
    <property type="entry name" value="HisK_dim/P_sf"/>
</dbReference>
<dbReference type="PROSITE" id="PS50885">
    <property type="entry name" value="HAMP"/>
    <property type="match status" value="1"/>
</dbReference>
<dbReference type="SMART" id="SM00304">
    <property type="entry name" value="HAMP"/>
    <property type="match status" value="1"/>
</dbReference>
<dbReference type="SMART" id="SM00388">
    <property type="entry name" value="HisKA"/>
    <property type="match status" value="1"/>
</dbReference>
<dbReference type="Pfam" id="PF00512">
    <property type="entry name" value="HisKA"/>
    <property type="match status" value="1"/>
</dbReference>
<evidence type="ECO:0000256" key="5">
    <source>
        <dbReference type="ARBA" id="ARBA00022519"/>
    </source>
</evidence>
<evidence type="ECO:0000256" key="8">
    <source>
        <dbReference type="ARBA" id="ARBA00022692"/>
    </source>
</evidence>
<dbReference type="SMART" id="SM00387">
    <property type="entry name" value="HATPase_c"/>
    <property type="match status" value="1"/>
</dbReference>
<dbReference type="STRING" id="144026.SAMN04488568_10282"/>
<dbReference type="PROSITE" id="PS50109">
    <property type="entry name" value="HIS_KIN"/>
    <property type="match status" value="1"/>
</dbReference>
<feature type="transmembrane region" description="Helical" evidence="15">
    <location>
        <begin position="12"/>
        <end position="36"/>
    </location>
</feature>
<dbReference type="CDD" id="cd06225">
    <property type="entry name" value="HAMP"/>
    <property type="match status" value="1"/>
</dbReference>
<evidence type="ECO:0000256" key="11">
    <source>
        <dbReference type="ARBA" id="ARBA00022840"/>
    </source>
</evidence>
<dbReference type="Pfam" id="PF00672">
    <property type="entry name" value="HAMP"/>
    <property type="match status" value="1"/>
</dbReference>
<comment type="subcellular location">
    <subcellularLocation>
        <location evidence="2">Cell inner membrane</location>
        <topology evidence="2">Multi-pass membrane protein</topology>
    </subcellularLocation>
</comment>
<dbReference type="CDD" id="cd00082">
    <property type="entry name" value="HisKA"/>
    <property type="match status" value="1"/>
</dbReference>
<keyword evidence="10 18" id="KW-0418">Kinase</keyword>
<evidence type="ECO:0000256" key="3">
    <source>
        <dbReference type="ARBA" id="ARBA00012438"/>
    </source>
</evidence>
<keyword evidence="11" id="KW-0067">ATP-binding</keyword>
<sequence>MSAFRHFLPRGLFARTLLIFVLPVALMQVAVVWSFFEQHWETVTSRLSDGVAGDIAMMTTLYEDDLADPEAFRRQADIAMTTMRLSVDFRPGETLPTARRTSFFRTLDRTLQRALSGQLEQNFWFDTTRYPNYVDIRVEVDGGILRYIALRERVFATTGNIFLLWIIGATTILTGVSVIFIRNQIKPIRRLADAAEQFGRGQDVAHFRPAGATEVRQAAHAFLKMRDRIRRQLEQRTALLAGVSHDLRTPLTRLRLQLALMPDTPEREDAKRDITEMQEMLDEYLDFARGQANEETARTDLNALVEDVIEDARRAGSHIDLVAGEPIEADIRPGSVKRSLSNLVNNAREHGENVAVSIRRADAGRIEILVDDDGPGIPPDQYENALKPFNRLDESRNPNRKGVGLGLAIARDVARGHGGEIRLSESPMGGLRACLSLPG</sequence>
<dbReference type="PRINTS" id="PR00344">
    <property type="entry name" value="BCTRLSENSOR"/>
</dbReference>
<evidence type="ECO:0000256" key="4">
    <source>
        <dbReference type="ARBA" id="ARBA00022475"/>
    </source>
</evidence>
<dbReference type="PANTHER" id="PTHR44936">
    <property type="entry name" value="SENSOR PROTEIN CREC"/>
    <property type="match status" value="1"/>
</dbReference>
<dbReference type="SUPFAM" id="SSF47384">
    <property type="entry name" value="Homodimeric domain of signal transducing histidine kinase"/>
    <property type="match status" value="1"/>
</dbReference>
<gene>
    <name evidence="18" type="ORF">SAMN04488568_10282</name>
</gene>
<evidence type="ECO:0000259" key="16">
    <source>
        <dbReference type="PROSITE" id="PS50109"/>
    </source>
</evidence>
<evidence type="ECO:0000256" key="14">
    <source>
        <dbReference type="ARBA" id="ARBA00023136"/>
    </source>
</evidence>
<keyword evidence="8 15" id="KW-0812">Transmembrane</keyword>
<feature type="domain" description="HAMP" evidence="17">
    <location>
        <begin position="182"/>
        <end position="234"/>
    </location>
</feature>
<keyword evidence="5" id="KW-0997">Cell inner membrane</keyword>
<proteinExistence type="predicted"/>
<evidence type="ECO:0000256" key="13">
    <source>
        <dbReference type="ARBA" id="ARBA00023012"/>
    </source>
</evidence>
<evidence type="ECO:0000256" key="1">
    <source>
        <dbReference type="ARBA" id="ARBA00000085"/>
    </source>
</evidence>